<evidence type="ECO:0000313" key="3">
    <source>
        <dbReference type="Proteomes" id="UP000242444"/>
    </source>
</evidence>
<evidence type="ECO:0000313" key="2">
    <source>
        <dbReference type="EMBL" id="OZM72206.1"/>
    </source>
</evidence>
<keyword evidence="3" id="KW-1185">Reference proteome</keyword>
<evidence type="ECO:0008006" key="4">
    <source>
        <dbReference type="Google" id="ProtNLM"/>
    </source>
</evidence>
<protein>
    <recommendedName>
        <fullName evidence="4">YbaB/EbfC DNA-binding family protein</fullName>
    </recommendedName>
</protein>
<dbReference type="Gene3D" id="3.30.1310.10">
    <property type="entry name" value="Nucleoid-associated protein YbaB-like domain"/>
    <property type="match status" value="1"/>
</dbReference>
<dbReference type="RefSeq" id="WP_094863776.1">
    <property type="nucleotide sequence ID" value="NZ_NKYE01000009.1"/>
</dbReference>
<proteinExistence type="predicted"/>
<dbReference type="InParanoid" id="A0A263D426"/>
<dbReference type="InterPro" id="IPR004401">
    <property type="entry name" value="YbaB/EbfC"/>
</dbReference>
<comment type="caution">
    <text evidence="2">The sequence shown here is derived from an EMBL/GenBank/DDBJ whole genome shotgun (WGS) entry which is preliminary data.</text>
</comment>
<organism evidence="2 3">
    <name type="scientific">Amycolatopsis antarctica</name>
    <dbReference type="NCBI Taxonomy" id="1854586"/>
    <lineage>
        <taxon>Bacteria</taxon>
        <taxon>Bacillati</taxon>
        <taxon>Actinomycetota</taxon>
        <taxon>Actinomycetes</taxon>
        <taxon>Pseudonocardiales</taxon>
        <taxon>Pseudonocardiaceae</taxon>
        <taxon>Amycolatopsis</taxon>
    </lineage>
</organism>
<feature type="region of interest" description="Disordered" evidence="1">
    <location>
        <begin position="1"/>
        <end position="23"/>
    </location>
</feature>
<accession>A0A263D426</accession>
<gene>
    <name evidence="2" type="ORF">CFN78_16940</name>
</gene>
<dbReference type="InterPro" id="IPR036894">
    <property type="entry name" value="YbaB-like_sf"/>
</dbReference>
<feature type="region of interest" description="Disordered" evidence="1">
    <location>
        <begin position="108"/>
        <end position="168"/>
    </location>
</feature>
<dbReference type="OrthoDB" id="3685284at2"/>
<dbReference type="AlphaFoldDB" id="A0A263D426"/>
<evidence type="ECO:0000256" key="1">
    <source>
        <dbReference type="SAM" id="MobiDB-lite"/>
    </source>
</evidence>
<dbReference type="Proteomes" id="UP000242444">
    <property type="component" value="Unassembled WGS sequence"/>
</dbReference>
<dbReference type="Pfam" id="PF02575">
    <property type="entry name" value="YbaB_DNA_bd"/>
    <property type="match status" value="1"/>
</dbReference>
<dbReference type="EMBL" id="NKYE01000009">
    <property type="protein sequence ID" value="OZM72206.1"/>
    <property type="molecule type" value="Genomic_DNA"/>
</dbReference>
<sequence length="168" mass="18195">MAESAERLRARTAELRTDSARRRQARDWAREAVAAVRGTAASQDGGVRATVDHAGMLLRLELAPEMRGSARDDLARAITAVIRNAAADARTQVREVYVSLLNENVIGELPSSLLPPPPIEQVSVRRAPRANATPGPEPEGTATREPGADPEGPPESWLVRNPLRDRRG</sequence>
<dbReference type="GO" id="GO:0003677">
    <property type="term" value="F:DNA binding"/>
    <property type="evidence" value="ECO:0007669"/>
    <property type="project" value="InterPro"/>
</dbReference>
<reference evidence="2 3" key="1">
    <citation type="submission" date="2017-07" db="EMBL/GenBank/DDBJ databases">
        <title>Amycolatopsis antarcticus sp. nov., isolated from the surface of an Antarcticus brown macroalga.</title>
        <authorList>
            <person name="Wang J."/>
            <person name="Leiva S."/>
            <person name="Huang J."/>
            <person name="Huang Y."/>
        </authorList>
    </citation>
    <scope>NUCLEOTIDE SEQUENCE [LARGE SCALE GENOMIC DNA]</scope>
    <source>
        <strain evidence="2 3">AU-G6</strain>
    </source>
</reference>
<name>A0A263D426_9PSEU</name>